<dbReference type="EMBL" id="BAABLP010000001">
    <property type="protein sequence ID" value="GAA4738065.1"/>
    <property type="molecule type" value="Genomic_DNA"/>
</dbReference>
<comment type="caution">
    <text evidence="1">The sequence shown here is derived from an EMBL/GenBank/DDBJ whole genome shotgun (WGS) entry which is preliminary data.</text>
</comment>
<proteinExistence type="predicted"/>
<organism evidence="1 2">
    <name type="scientific">Amnibacterium soli</name>
    <dbReference type="NCBI Taxonomy" id="1282736"/>
    <lineage>
        <taxon>Bacteria</taxon>
        <taxon>Bacillati</taxon>
        <taxon>Actinomycetota</taxon>
        <taxon>Actinomycetes</taxon>
        <taxon>Micrococcales</taxon>
        <taxon>Microbacteriaceae</taxon>
        <taxon>Amnibacterium</taxon>
    </lineage>
</organism>
<dbReference type="InterPro" id="IPR041160">
    <property type="entry name" value="LD_cluster2"/>
</dbReference>
<gene>
    <name evidence="1" type="ORF">GCM10025783_05730</name>
</gene>
<dbReference type="RefSeq" id="WP_345479425.1">
    <property type="nucleotide sequence ID" value="NZ_BAABLP010000001.1"/>
</dbReference>
<evidence type="ECO:0000313" key="2">
    <source>
        <dbReference type="Proteomes" id="UP001500121"/>
    </source>
</evidence>
<dbReference type="Proteomes" id="UP001500121">
    <property type="component" value="Unassembled WGS sequence"/>
</dbReference>
<keyword evidence="2" id="KW-1185">Reference proteome</keyword>
<name>A0ABP8YW83_9MICO</name>
<dbReference type="Pfam" id="PF18163">
    <property type="entry name" value="LD_cluster2"/>
    <property type="match status" value="1"/>
</dbReference>
<sequence length="279" mass="29730">MSEPTVVARDALAGTRVGFSVSESADLGRLGLTELHCQLVVAEVTRAVLLAGGTVVYGGRLKPEGYTQIMLEEAQRFQDGTASIEIVLAETEFQKLTVDELDAAQQRLGRLGRIRYILAEGREVPLSALPTTPRTVSPIDALTAMRRIVTQSTDARVLVGGKLRGYAGREPGLIEEARLSIEHGAVLYAVAGFGGAAAAVSLARASSRPAWMPSLFPDAADTEPVQNAMASLHASARAPKSAWDGLDDADRELLERTHRPADIATLVVRGLANVGRRRA</sequence>
<evidence type="ECO:0000313" key="1">
    <source>
        <dbReference type="EMBL" id="GAA4738065.1"/>
    </source>
</evidence>
<protein>
    <submittedName>
        <fullName evidence="1">Uncharacterized protein</fullName>
    </submittedName>
</protein>
<reference evidence="2" key="1">
    <citation type="journal article" date="2019" name="Int. J. Syst. Evol. Microbiol.">
        <title>The Global Catalogue of Microorganisms (GCM) 10K type strain sequencing project: providing services to taxonomists for standard genome sequencing and annotation.</title>
        <authorList>
            <consortium name="The Broad Institute Genomics Platform"/>
            <consortium name="The Broad Institute Genome Sequencing Center for Infectious Disease"/>
            <person name="Wu L."/>
            <person name="Ma J."/>
        </authorList>
    </citation>
    <scope>NUCLEOTIDE SEQUENCE [LARGE SCALE GENOMIC DNA]</scope>
    <source>
        <strain evidence="2">JCM 19015</strain>
    </source>
</reference>
<accession>A0ABP8YW83</accession>